<feature type="domain" description="LysM" evidence="1">
    <location>
        <begin position="187"/>
        <end position="234"/>
    </location>
</feature>
<name>A0ABU1TDD9_9SPHI</name>
<dbReference type="Pfam" id="PF19266">
    <property type="entry name" value="CIS_tube"/>
    <property type="match status" value="1"/>
</dbReference>
<comment type="caution">
    <text evidence="2">The sequence shown here is derived from an EMBL/GenBank/DDBJ whole genome shotgun (WGS) entry which is preliminary data.</text>
</comment>
<dbReference type="InterPro" id="IPR045361">
    <property type="entry name" value="CIS_tube_prot_N"/>
</dbReference>
<protein>
    <submittedName>
        <fullName evidence="2">Phage tail protein X</fullName>
    </submittedName>
</protein>
<gene>
    <name evidence="2" type="ORF">J2W55_003187</name>
</gene>
<keyword evidence="3" id="KW-1185">Reference proteome</keyword>
<evidence type="ECO:0000313" key="2">
    <source>
        <dbReference type="EMBL" id="MDR6943334.1"/>
    </source>
</evidence>
<accession>A0ABU1TDD9</accession>
<dbReference type="RefSeq" id="WP_310097409.1">
    <property type="nucleotide sequence ID" value="NZ_JAVDUU010000003.1"/>
</dbReference>
<dbReference type="Proteomes" id="UP001247620">
    <property type="component" value="Unassembled WGS sequence"/>
</dbReference>
<dbReference type="InterPro" id="IPR018392">
    <property type="entry name" value="LysM"/>
</dbReference>
<reference evidence="2 3" key="1">
    <citation type="submission" date="2023-07" db="EMBL/GenBank/DDBJ databases">
        <title>Sorghum-associated microbial communities from plants grown in Nebraska, USA.</title>
        <authorList>
            <person name="Schachtman D."/>
        </authorList>
    </citation>
    <scope>NUCLEOTIDE SEQUENCE [LARGE SCALE GENOMIC DNA]</scope>
    <source>
        <strain evidence="2 3">3262</strain>
    </source>
</reference>
<sequence length="239" mass="26550">MSLGELKKMKLVAYTDISFGTKAEGLEYDVLINPESYALTYGTEVNQQSAQGSSESITSFSKRSPQSLSFKFLFDGTGVIKRGGGGLLSGLAVPGLPADKPDVVQDFEKFKSVVYNFDGTTHQPRYVQLQWGPLLYNCQMTRMTLTFKLFNPDGSPLRAEADCTFQGVIDETKLAAIENRQSPDLTHIRTVIKGDTLPLMCYKEYGDSKYYYQVAQYNGLSDFKRLVAGTKIIFPPIAK</sequence>
<organism evidence="2 3">
    <name type="scientific">Mucilaginibacter pocheonensis</name>
    <dbReference type="NCBI Taxonomy" id="398050"/>
    <lineage>
        <taxon>Bacteria</taxon>
        <taxon>Pseudomonadati</taxon>
        <taxon>Bacteroidota</taxon>
        <taxon>Sphingobacteriia</taxon>
        <taxon>Sphingobacteriales</taxon>
        <taxon>Sphingobacteriaceae</taxon>
        <taxon>Mucilaginibacter</taxon>
    </lineage>
</organism>
<dbReference type="EMBL" id="JAVDUU010000003">
    <property type="protein sequence ID" value="MDR6943334.1"/>
    <property type="molecule type" value="Genomic_DNA"/>
</dbReference>
<proteinExistence type="predicted"/>
<evidence type="ECO:0000259" key="1">
    <source>
        <dbReference type="PROSITE" id="PS51782"/>
    </source>
</evidence>
<dbReference type="PROSITE" id="PS51782">
    <property type="entry name" value="LYSM"/>
    <property type="match status" value="1"/>
</dbReference>
<evidence type="ECO:0000313" key="3">
    <source>
        <dbReference type="Proteomes" id="UP001247620"/>
    </source>
</evidence>